<dbReference type="InterPro" id="IPR011009">
    <property type="entry name" value="Kinase-like_dom_sf"/>
</dbReference>
<dbReference type="Pfam" id="PF01636">
    <property type="entry name" value="APH"/>
    <property type="match status" value="1"/>
</dbReference>
<evidence type="ECO:0000313" key="2">
    <source>
        <dbReference type="EMBL" id="MFD2419006.1"/>
    </source>
</evidence>
<feature type="domain" description="Aminoglycoside phosphotransferase" evidence="1">
    <location>
        <begin position="38"/>
        <end position="259"/>
    </location>
</feature>
<protein>
    <submittedName>
        <fullName evidence="2">Phosphotransferase</fullName>
    </submittedName>
</protein>
<evidence type="ECO:0000313" key="3">
    <source>
        <dbReference type="Proteomes" id="UP001597417"/>
    </source>
</evidence>
<proteinExistence type="predicted"/>
<name>A0ABW5FYL4_9PSEU</name>
<dbReference type="RefSeq" id="WP_378267025.1">
    <property type="nucleotide sequence ID" value="NZ_JBHUKR010000010.1"/>
</dbReference>
<keyword evidence="3" id="KW-1185">Reference proteome</keyword>
<dbReference type="Proteomes" id="UP001597417">
    <property type="component" value="Unassembled WGS sequence"/>
</dbReference>
<dbReference type="SUPFAM" id="SSF56112">
    <property type="entry name" value="Protein kinase-like (PK-like)"/>
    <property type="match status" value="1"/>
</dbReference>
<dbReference type="EMBL" id="JBHUKR010000010">
    <property type="protein sequence ID" value="MFD2419006.1"/>
    <property type="molecule type" value="Genomic_DNA"/>
</dbReference>
<dbReference type="InterPro" id="IPR002575">
    <property type="entry name" value="Aminoglycoside_PTrfase"/>
</dbReference>
<accession>A0ABW5FYL4</accession>
<organism evidence="2 3">
    <name type="scientific">Amycolatopsis pigmentata</name>
    <dbReference type="NCBI Taxonomy" id="450801"/>
    <lineage>
        <taxon>Bacteria</taxon>
        <taxon>Bacillati</taxon>
        <taxon>Actinomycetota</taxon>
        <taxon>Actinomycetes</taxon>
        <taxon>Pseudonocardiales</taxon>
        <taxon>Pseudonocardiaceae</taxon>
        <taxon>Amycolatopsis</taxon>
    </lineage>
</organism>
<evidence type="ECO:0000259" key="1">
    <source>
        <dbReference type="Pfam" id="PF01636"/>
    </source>
</evidence>
<gene>
    <name evidence="2" type="ORF">ACFSXZ_21990</name>
</gene>
<comment type="caution">
    <text evidence="2">The sequence shown here is derived from an EMBL/GenBank/DDBJ whole genome shotgun (WGS) entry which is preliminary data.</text>
</comment>
<sequence>MKDNPTKNGYETPELRNTIRRACELADLDAHGARLIHQYDNAVYLLPAENAVARLQQGAQVPNRAATSLGITRWLVDDHDFPATAPLPQSEPIAVDETTTATFWIYYPQRDNGHRPTSGHLGELVRRLHNMPRPTIELPRWTPLSSLETALCAPSILTVMDSEDQRWLLDHIRHVRRELDGLDWPLGWGLVHGDAWAGNLLWNHAQGPECTVLGDWDSVCWGPREIDLIPSLHAARRYGRGPAWAQAFADAYGYDLSRWPGHVPLLAMRDLVQIAGPLRRAATEPVLAQALRQRIDGIRNDDAAPWREF</sequence>
<reference evidence="3" key="1">
    <citation type="journal article" date="2019" name="Int. J. Syst. Evol. Microbiol.">
        <title>The Global Catalogue of Microorganisms (GCM) 10K type strain sequencing project: providing services to taxonomists for standard genome sequencing and annotation.</title>
        <authorList>
            <consortium name="The Broad Institute Genomics Platform"/>
            <consortium name="The Broad Institute Genome Sequencing Center for Infectious Disease"/>
            <person name="Wu L."/>
            <person name="Ma J."/>
        </authorList>
    </citation>
    <scope>NUCLEOTIDE SEQUENCE [LARGE SCALE GENOMIC DNA]</scope>
    <source>
        <strain evidence="3">CGMCC 4.7645</strain>
    </source>
</reference>
<dbReference type="Gene3D" id="3.90.1200.10">
    <property type="match status" value="1"/>
</dbReference>